<comment type="caution">
    <text evidence="1">The sequence shown here is derived from an EMBL/GenBank/DDBJ whole genome shotgun (WGS) entry which is preliminary data.</text>
</comment>
<keyword evidence="2" id="KW-1185">Reference proteome</keyword>
<accession>A0A392VYL5</accession>
<dbReference type="EMBL" id="LXQA011304754">
    <property type="protein sequence ID" value="MCI92572.1"/>
    <property type="molecule type" value="Genomic_DNA"/>
</dbReference>
<feature type="non-terminal residue" evidence="1">
    <location>
        <position position="13"/>
    </location>
</feature>
<protein>
    <submittedName>
        <fullName evidence="1">Uncharacterized protein</fullName>
    </submittedName>
</protein>
<dbReference type="Proteomes" id="UP000265520">
    <property type="component" value="Unassembled WGS sequence"/>
</dbReference>
<reference evidence="1 2" key="1">
    <citation type="journal article" date="2018" name="Front. Plant Sci.">
        <title>Red Clover (Trifolium pratense) and Zigzag Clover (T. medium) - A Picture of Genomic Similarities and Differences.</title>
        <authorList>
            <person name="Dluhosova J."/>
            <person name="Istvanek J."/>
            <person name="Nedelnik J."/>
            <person name="Repkova J."/>
        </authorList>
    </citation>
    <scope>NUCLEOTIDE SEQUENCE [LARGE SCALE GENOMIC DNA]</scope>
    <source>
        <strain evidence="2">cv. 10/8</strain>
        <tissue evidence="1">Leaf</tissue>
    </source>
</reference>
<sequence>MAGSSSHSASFSE</sequence>
<proteinExistence type="predicted"/>
<evidence type="ECO:0000313" key="1">
    <source>
        <dbReference type="EMBL" id="MCI92572.1"/>
    </source>
</evidence>
<evidence type="ECO:0000313" key="2">
    <source>
        <dbReference type="Proteomes" id="UP000265520"/>
    </source>
</evidence>
<organism evidence="1 2">
    <name type="scientific">Trifolium medium</name>
    <dbReference type="NCBI Taxonomy" id="97028"/>
    <lineage>
        <taxon>Eukaryota</taxon>
        <taxon>Viridiplantae</taxon>
        <taxon>Streptophyta</taxon>
        <taxon>Embryophyta</taxon>
        <taxon>Tracheophyta</taxon>
        <taxon>Spermatophyta</taxon>
        <taxon>Magnoliopsida</taxon>
        <taxon>eudicotyledons</taxon>
        <taxon>Gunneridae</taxon>
        <taxon>Pentapetalae</taxon>
        <taxon>rosids</taxon>
        <taxon>fabids</taxon>
        <taxon>Fabales</taxon>
        <taxon>Fabaceae</taxon>
        <taxon>Papilionoideae</taxon>
        <taxon>50 kb inversion clade</taxon>
        <taxon>NPAAA clade</taxon>
        <taxon>Hologalegina</taxon>
        <taxon>IRL clade</taxon>
        <taxon>Trifolieae</taxon>
        <taxon>Trifolium</taxon>
    </lineage>
</organism>
<name>A0A392VYL5_9FABA</name>